<comment type="subcellular location">
    <subcellularLocation>
        <location evidence="1">Membrane</location>
        <topology evidence="1">Multi-pass membrane protein</topology>
    </subcellularLocation>
</comment>
<feature type="domain" description="RDD" evidence="5">
    <location>
        <begin position="7"/>
        <end position="91"/>
    </location>
</feature>
<name>A0A221MFX2_9BACI</name>
<keyword evidence="3" id="KW-1133">Transmembrane helix</keyword>
<keyword evidence="2" id="KW-0812">Transmembrane</keyword>
<evidence type="ECO:0000256" key="3">
    <source>
        <dbReference type="ARBA" id="ARBA00022989"/>
    </source>
</evidence>
<dbReference type="RefSeq" id="WP_089533477.1">
    <property type="nucleotide sequence ID" value="NZ_CP022437.1"/>
</dbReference>
<evidence type="ECO:0000256" key="1">
    <source>
        <dbReference type="ARBA" id="ARBA00004141"/>
    </source>
</evidence>
<proteinExistence type="predicted"/>
<dbReference type="Proteomes" id="UP000204391">
    <property type="component" value="Chromosome"/>
</dbReference>
<evidence type="ECO:0000256" key="4">
    <source>
        <dbReference type="ARBA" id="ARBA00023136"/>
    </source>
</evidence>
<dbReference type="KEGG" id="vne:CFK40_16375"/>
<gene>
    <name evidence="6" type="ORF">CFK40_16375</name>
</gene>
<keyword evidence="7" id="KW-1185">Reference proteome</keyword>
<accession>A0A221MFX2</accession>
<reference evidence="6 7" key="1">
    <citation type="journal article" date="2003" name="Int. J. Syst. Evol. Microbiol.">
        <title>Virgibacillus carmonensis sp. nov., Virgibacillus necropolis sp. nov. and Virgibacillus picturae sp. nov., three novel species isolated from deteriorated mural paintings, transfer of the species of the genus salibacillus to Virgibacillus, as Virgibacillus marismortui comb. nov. and Virgibacillus salexigens comb. nov., and emended description of the genus Virgibacillus.</title>
        <authorList>
            <person name="Heyrman J."/>
            <person name="Logan N.A."/>
            <person name="Busse H.J."/>
            <person name="Balcaen A."/>
            <person name="Lebbe L."/>
            <person name="Rodriguez-Diaz M."/>
            <person name="Swings J."/>
            <person name="De Vos P."/>
        </authorList>
    </citation>
    <scope>NUCLEOTIDE SEQUENCE [LARGE SCALE GENOMIC DNA]</scope>
    <source>
        <strain evidence="6 7">LMG 19488</strain>
    </source>
</reference>
<protein>
    <submittedName>
        <fullName evidence="6">RDD family protein</fullName>
    </submittedName>
</protein>
<keyword evidence="4" id="KW-0472">Membrane</keyword>
<evidence type="ECO:0000259" key="5">
    <source>
        <dbReference type="Pfam" id="PF06271"/>
    </source>
</evidence>
<evidence type="ECO:0000313" key="6">
    <source>
        <dbReference type="EMBL" id="ASN06479.1"/>
    </source>
</evidence>
<evidence type="ECO:0000313" key="7">
    <source>
        <dbReference type="Proteomes" id="UP000204391"/>
    </source>
</evidence>
<evidence type="ECO:0000256" key="2">
    <source>
        <dbReference type="ARBA" id="ARBA00022692"/>
    </source>
</evidence>
<dbReference type="OrthoDB" id="2354892at2"/>
<sequence>MKSITKKRTKAFVIDLAISSALTAGVEYLLRKKVKNEVVHALITPTIVMWTLEYAQLRQSGQTIGYRKMGLTLVNEDGSAPTSCQIIKRMGYRDTVSTFDYLKSRETFENQAGAVLPHDCFSGTVVREM</sequence>
<dbReference type="Pfam" id="PF06271">
    <property type="entry name" value="RDD"/>
    <property type="match status" value="1"/>
</dbReference>
<dbReference type="GO" id="GO:0016020">
    <property type="term" value="C:membrane"/>
    <property type="evidence" value="ECO:0007669"/>
    <property type="project" value="UniProtKB-SubCell"/>
</dbReference>
<dbReference type="EMBL" id="CP022437">
    <property type="protein sequence ID" value="ASN06479.1"/>
    <property type="molecule type" value="Genomic_DNA"/>
</dbReference>
<dbReference type="InterPro" id="IPR010432">
    <property type="entry name" value="RDD"/>
</dbReference>
<dbReference type="AlphaFoldDB" id="A0A221MFX2"/>
<organism evidence="6 7">
    <name type="scientific">Virgibacillus necropolis</name>
    <dbReference type="NCBI Taxonomy" id="163877"/>
    <lineage>
        <taxon>Bacteria</taxon>
        <taxon>Bacillati</taxon>
        <taxon>Bacillota</taxon>
        <taxon>Bacilli</taxon>
        <taxon>Bacillales</taxon>
        <taxon>Bacillaceae</taxon>
        <taxon>Virgibacillus</taxon>
    </lineage>
</organism>